<reference evidence="1 2" key="1">
    <citation type="submission" date="2019-05" db="EMBL/GenBank/DDBJ databases">
        <title>Another draft genome of Portunus trituberculatus and its Hox gene families provides insights of decapod evolution.</title>
        <authorList>
            <person name="Jeong J.-H."/>
            <person name="Song I."/>
            <person name="Kim S."/>
            <person name="Choi T."/>
            <person name="Kim D."/>
            <person name="Ryu S."/>
            <person name="Kim W."/>
        </authorList>
    </citation>
    <scope>NUCLEOTIDE SEQUENCE [LARGE SCALE GENOMIC DNA]</scope>
    <source>
        <tissue evidence="1">Muscle</tissue>
    </source>
</reference>
<evidence type="ECO:0000313" key="2">
    <source>
        <dbReference type="Proteomes" id="UP000324222"/>
    </source>
</evidence>
<dbReference type="AlphaFoldDB" id="A0A5B7DCJ4"/>
<gene>
    <name evidence="1" type="ORF">E2C01_011700</name>
</gene>
<comment type="caution">
    <text evidence="1">The sequence shown here is derived from an EMBL/GenBank/DDBJ whole genome shotgun (WGS) entry which is preliminary data.</text>
</comment>
<keyword evidence="2" id="KW-1185">Reference proteome</keyword>
<evidence type="ECO:0000313" key="1">
    <source>
        <dbReference type="EMBL" id="MPC18806.1"/>
    </source>
</evidence>
<protein>
    <submittedName>
        <fullName evidence="1">Uncharacterized protein</fullName>
    </submittedName>
</protein>
<sequence>MVSNKPANNKRQLKTVAASPRDQCYDMRDGVEVKQPIGDVFGMSPRLPHSQAWATNMAIWVTTPTPDHRYS</sequence>
<dbReference type="Proteomes" id="UP000324222">
    <property type="component" value="Unassembled WGS sequence"/>
</dbReference>
<organism evidence="1 2">
    <name type="scientific">Portunus trituberculatus</name>
    <name type="common">Swimming crab</name>
    <name type="synonym">Neptunus trituberculatus</name>
    <dbReference type="NCBI Taxonomy" id="210409"/>
    <lineage>
        <taxon>Eukaryota</taxon>
        <taxon>Metazoa</taxon>
        <taxon>Ecdysozoa</taxon>
        <taxon>Arthropoda</taxon>
        <taxon>Crustacea</taxon>
        <taxon>Multicrustacea</taxon>
        <taxon>Malacostraca</taxon>
        <taxon>Eumalacostraca</taxon>
        <taxon>Eucarida</taxon>
        <taxon>Decapoda</taxon>
        <taxon>Pleocyemata</taxon>
        <taxon>Brachyura</taxon>
        <taxon>Eubrachyura</taxon>
        <taxon>Portunoidea</taxon>
        <taxon>Portunidae</taxon>
        <taxon>Portuninae</taxon>
        <taxon>Portunus</taxon>
    </lineage>
</organism>
<proteinExistence type="predicted"/>
<dbReference type="EMBL" id="VSRR010000712">
    <property type="protein sequence ID" value="MPC18806.1"/>
    <property type="molecule type" value="Genomic_DNA"/>
</dbReference>
<accession>A0A5B7DCJ4</accession>
<name>A0A5B7DCJ4_PORTR</name>